<dbReference type="GO" id="GO:0034599">
    <property type="term" value="P:cellular response to oxidative stress"/>
    <property type="evidence" value="ECO:0007669"/>
    <property type="project" value="InterPro"/>
</dbReference>
<comment type="subcellular location">
    <subcellularLocation>
        <location evidence="2">Cytoplasm</location>
    </subcellularLocation>
    <subcellularLocation>
        <location evidence="1">Nucleus</location>
    </subcellularLocation>
</comment>
<protein>
    <submittedName>
        <fullName evidence="8">Nitroreductase family protein</fullName>
    </submittedName>
</protein>
<keyword evidence="5" id="KW-0560">Oxidoreductase</keyword>
<dbReference type="EMBL" id="ML986611">
    <property type="protein sequence ID" value="KAF2265048.1"/>
    <property type="molecule type" value="Genomic_DNA"/>
</dbReference>
<evidence type="ECO:0000259" key="7">
    <source>
        <dbReference type="Pfam" id="PF00881"/>
    </source>
</evidence>
<keyword evidence="6" id="KW-0539">Nucleus</keyword>
<organism evidence="8 9">
    <name type="scientific">Lojkania enalia</name>
    <dbReference type="NCBI Taxonomy" id="147567"/>
    <lineage>
        <taxon>Eukaryota</taxon>
        <taxon>Fungi</taxon>
        <taxon>Dikarya</taxon>
        <taxon>Ascomycota</taxon>
        <taxon>Pezizomycotina</taxon>
        <taxon>Dothideomycetes</taxon>
        <taxon>Pleosporomycetidae</taxon>
        <taxon>Pleosporales</taxon>
        <taxon>Pleosporales incertae sedis</taxon>
        <taxon>Lojkania</taxon>
    </lineage>
</organism>
<dbReference type="OrthoDB" id="2138173at2759"/>
<feature type="domain" description="Nitroreductase" evidence="7">
    <location>
        <begin position="9"/>
        <end position="177"/>
    </location>
</feature>
<dbReference type="InterPro" id="IPR033877">
    <property type="entry name" value="Frm2/Hbn1"/>
</dbReference>
<comment type="caution">
    <text evidence="8">The sequence shown here is derived from an EMBL/GenBank/DDBJ whole genome shotgun (WGS) entry which is preliminary data.</text>
</comment>
<dbReference type="SUPFAM" id="SSF55469">
    <property type="entry name" value="FMN-dependent nitroreductase-like"/>
    <property type="match status" value="1"/>
</dbReference>
<proteinExistence type="inferred from homology"/>
<dbReference type="FunFam" id="3.40.109.10:FF:000001">
    <property type="entry name" value="Nitroreductase family"/>
    <property type="match status" value="1"/>
</dbReference>
<dbReference type="Pfam" id="PF00881">
    <property type="entry name" value="Nitroreductase"/>
    <property type="match status" value="1"/>
</dbReference>
<accession>A0A9P4N4Q1</accession>
<dbReference type="PANTHER" id="PTHR43035:SF1">
    <property type="entry name" value="FATTY ACID REPRESSION MUTANT PROTEIN 2-RELATED"/>
    <property type="match status" value="1"/>
</dbReference>
<dbReference type="GO" id="GO:0005634">
    <property type="term" value="C:nucleus"/>
    <property type="evidence" value="ECO:0007669"/>
    <property type="project" value="UniProtKB-SubCell"/>
</dbReference>
<dbReference type="Gene3D" id="3.40.109.10">
    <property type="entry name" value="NADH Oxidase"/>
    <property type="match status" value="1"/>
</dbReference>
<dbReference type="Proteomes" id="UP000800093">
    <property type="component" value="Unassembled WGS sequence"/>
</dbReference>
<evidence type="ECO:0000256" key="5">
    <source>
        <dbReference type="ARBA" id="ARBA00023002"/>
    </source>
</evidence>
<reference evidence="9" key="1">
    <citation type="journal article" date="2020" name="Stud. Mycol.">
        <title>101 Dothideomycetes genomes: A test case for predicting lifestyles and emergence of pathogens.</title>
        <authorList>
            <person name="Haridas S."/>
            <person name="Albert R."/>
            <person name="Binder M."/>
            <person name="Bloem J."/>
            <person name="LaButti K."/>
            <person name="Salamov A."/>
            <person name="Andreopoulos B."/>
            <person name="Baker S."/>
            <person name="Barry K."/>
            <person name="Bills G."/>
            <person name="Bluhm B."/>
            <person name="Cannon C."/>
            <person name="Castanera R."/>
            <person name="Culley D."/>
            <person name="Daum C."/>
            <person name="Ezra D."/>
            <person name="Gonzalez J."/>
            <person name="Henrissat B."/>
            <person name="Kuo A."/>
            <person name="Liang C."/>
            <person name="Lipzen A."/>
            <person name="Lutzoni F."/>
            <person name="Magnuson J."/>
            <person name="Mondo S."/>
            <person name="Nolan M."/>
            <person name="Ohm R."/>
            <person name="Pangilinan J."/>
            <person name="Park H.-J."/>
            <person name="Ramirez L."/>
            <person name="Alfaro M."/>
            <person name="Sun H."/>
            <person name="Tritt A."/>
            <person name="Yoshinaga Y."/>
            <person name="Zwiers L.-H."/>
            <person name="Turgeon B."/>
            <person name="Goodwin S."/>
            <person name="Spatafora J."/>
            <person name="Crous P."/>
            <person name="Grigoriev I."/>
        </authorList>
    </citation>
    <scope>NUCLEOTIDE SEQUENCE [LARGE SCALE GENOMIC DNA]</scope>
    <source>
        <strain evidence="9">CBS 304.66</strain>
    </source>
</reference>
<evidence type="ECO:0000256" key="1">
    <source>
        <dbReference type="ARBA" id="ARBA00004123"/>
    </source>
</evidence>
<dbReference type="AlphaFoldDB" id="A0A9P4N4Q1"/>
<comment type="similarity">
    <text evidence="3">Belongs to the nitroreductase family.</text>
</comment>
<evidence type="ECO:0000256" key="6">
    <source>
        <dbReference type="ARBA" id="ARBA00023242"/>
    </source>
</evidence>
<evidence type="ECO:0000313" key="8">
    <source>
        <dbReference type="EMBL" id="KAF2265048.1"/>
    </source>
</evidence>
<dbReference type="InterPro" id="IPR000415">
    <property type="entry name" value="Nitroreductase-like"/>
</dbReference>
<evidence type="ECO:0000313" key="9">
    <source>
        <dbReference type="Proteomes" id="UP000800093"/>
    </source>
</evidence>
<dbReference type="CDD" id="cd02140">
    <property type="entry name" value="Frm2-like"/>
    <property type="match status" value="1"/>
</dbReference>
<name>A0A9P4N4Q1_9PLEO</name>
<evidence type="ECO:0000256" key="4">
    <source>
        <dbReference type="ARBA" id="ARBA00022490"/>
    </source>
</evidence>
<evidence type="ECO:0000256" key="2">
    <source>
        <dbReference type="ARBA" id="ARBA00004496"/>
    </source>
</evidence>
<keyword evidence="4" id="KW-0963">Cytoplasm</keyword>
<dbReference type="GO" id="GO:0005737">
    <property type="term" value="C:cytoplasm"/>
    <property type="evidence" value="ECO:0007669"/>
    <property type="project" value="UniProtKB-SubCell"/>
</dbReference>
<dbReference type="PANTHER" id="PTHR43035">
    <property type="entry name" value="FATTY ACID REPRESSION MUTANT PROTEIN 2-RELATED"/>
    <property type="match status" value="1"/>
</dbReference>
<gene>
    <name evidence="8" type="ORF">CC78DRAFT_462418</name>
</gene>
<dbReference type="InterPro" id="IPR029479">
    <property type="entry name" value="Nitroreductase"/>
</dbReference>
<sequence length="203" mass="23059">MTKSILDAIKTRRTIYSLNKEMPISDKQIVELTKQAVLHVPSAFNSQSTRLVVLLNADHEKFWNYVLEILKPMVPDDQWGQTEGKVKSFQAGYGTILFLEDPEPVEALRKAFPLYAHHFGDWSDHSNAMHQYALWLALEAEGAGASLQHYNPIIDRKAAEEWNIPVDWKLRAQMVFGGKAAEAGEKQFKPVEGERLFVHGAKE</sequence>
<dbReference type="GO" id="GO:0016491">
    <property type="term" value="F:oxidoreductase activity"/>
    <property type="evidence" value="ECO:0007669"/>
    <property type="project" value="UniProtKB-KW"/>
</dbReference>
<keyword evidence="9" id="KW-1185">Reference proteome</keyword>
<evidence type="ECO:0000256" key="3">
    <source>
        <dbReference type="ARBA" id="ARBA00007118"/>
    </source>
</evidence>